<evidence type="ECO:0000313" key="1">
    <source>
        <dbReference type="EMBL" id="KKU21691.1"/>
    </source>
</evidence>
<evidence type="ECO:0000313" key="2">
    <source>
        <dbReference type="Proteomes" id="UP000034107"/>
    </source>
</evidence>
<organism evidence="1 2">
    <name type="scientific">Candidatus Nomurabacteria bacterium GW2011_GWA1_46_11</name>
    <dbReference type="NCBI Taxonomy" id="1618732"/>
    <lineage>
        <taxon>Bacteria</taxon>
        <taxon>Candidatus Nomuraibacteriota</taxon>
    </lineage>
</organism>
<dbReference type="EMBL" id="LCLS01000015">
    <property type="protein sequence ID" value="KKU21691.1"/>
    <property type="molecule type" value="Genomic_DNA"/>
</dbReference>
<gene>
    <name evidence="1" type="ORF">UX31_C0015G0017</name>
</gene>
<dbReference type="AlphaFoldDB" id="A0A0G1NMN5"/>
<proteinExistence type="predicted"/>
<sequence>MRLAELDSAITKWEESPDDRAVTERASEAIRRWYQKGNFAIVIIPNDAAWAAQAKGLISQSQAAELIKLGAGTVGQYLIGAPRIGDPARRNAIFTQLVGKEPDISLRMQIDESHIVTYSFYAKEQADQ</sequence>
<protein>
    <submittedName>
        <fullName evidence="1">Uncharacterized protein</fullName>
    </submittedName>
</protein>
<accession>A0A0G1NMN5</accession>
<reference evidence="1 2" key="1">
    <citation type="journal article" date="2015" name="Nature">
        <title>rRNA introns, odd ribosomes, and small enigmatic genomes across a large radiation of phyla.</title>
        <authorList>
            <person name="Brown C.T."/>
            <person name="Hug L.A."/>
            <person name="Thomas B.C."/>
            <person name="Sharon I."/>
            <person name="Castelle C.J."/>
            <person name="Singh A."/>
            <person name="Wilkins M.J."/>
            <person name="Williams K.H."/>
            <person name="Banfield J.F."/>
        </authorList>
    </citation>
    <scope>NUCLEOTIDE SEQUENCE [LARGE SCALE GENOMIC DNA]</scope>
</reference>
<name>A0A0G1NMN5_9BACT</name>
<dbReference type="Proteomes" id="UP000034107">
    <property type="component" value="Unassembled WGS sequence"/>
</dbReference>
<comment type="caution">
    <text evidence="1">The sequence shown here is derived from an EMBL/GenBank/DDBJ whole genome shotgun (WGS) entry which is preliminary data.</text>
</comment>